<dbReference type="EMBL" id="CP027668">
    <property type="protein sequence ID" value="AVO45250.1"/>
    <property type="molecule type" value="Genomic_DNA"/>
</dbReference>
<evidence type="ECO:0000259" key="14">
    <source>
        <dbReference type="PROSITE" id="PS51986"/>
    </source>
</evidence>
<evidence type="ECO:0000256" key="10">
    <source>
        <dbReference type="PROSITE-ProRule" id="PRU01330"/>
    </source>
</evidence>
<keyword evidence="12" id="KW-0963">Cytoplasm</keyword>
<gene>
    <name evidence="16" type="primary">glnA</name>
    <name evidence="16" type="ORF">C6569_09370</name>
</gene>
<sequence>MTTAKDVLKMIKENDVKYVDLRFTDPRGKWQHVTFDITMIDEEIFAEGTMFDGSSIAGWKAINESDMLLMLDPSTAQIDPFFAETTLSIVCDILEPSTGEPYNRDPRGIAKKAEAYLKSTKIGDTIFVGPEAEFFVFDDVKFAAEPYHTGFKVDSSELPTNSYTDYEGGNLGHRVRTKGGYFPVPPIDSLQDMRGEMLASMAKMGVKVEKHHHEVASAQHELGMKFDTLTHMADQMQIYKYCIHQVANIYGKTATFMPKPVFGDNGSGMHVHQSIWKGGKPLFAGNKYADLSQECLWYIGGIIKHAKALNAFTNPSTNSYKRLVPGYEAPVLLAYSARNRSASCRIPWTANPKAKRVEVRFPDPTANPYLAFAAMLMAGIDGITNKIDPGSAMDKDLYDLPPKELKKIPTVCGSLREALTNLDKDRAFLKAGGVFNDDFIDSYIELKMTEVMRFEMTPHPVEYDMYYSV</sequence>
<organism evidence="16 17">
    <name type="scientific">Phreatobacter cathodiphilus</name>
    <dbReference type="NCBI Taxonomy" id="1868589"/>
    <lineage>
        <taxon>Bacteria</taxon>
        <taxon>Pseudomonadati</taxon>
        <taxon>Pseudomonadota</taxon>
        <taxon>Alphaproteobacteria</taxon>
        <taxon>Hyphomicrobiales</taxon>
        <taxon>Phreatobacteraceae</taxon>
        <taxon>Phreatobacter</taxon>
    </lineage>
</organism>
<keyword evidence="7 13" id="KW-0067">ATP-binding</keyword>
<evidence type="ECO:0000259" key="15">
    <source>
        <dbReference type="PROSITE" id="PS51987"/>
    </source>
</evidence>
<dbReference type="Gene3D" id="3.30.590.10">
    <property type="entry name" value="Glutamine synthetase/guanido kinase, catalytic domain"/>
    <property type="match status" value="1"/>
</dbReference>
<dbReference type="SUPFAM" id="SSF55931">
    <property type="entry name" value="Glutamine synthetase/guanido kinase"/>
    <property type="match status" value="1"/>
</dbReference>
<evidence type="ECO:0000256" key="9">
    <source>
        <dbReference type="PIRSR" id="PIRSR604809-50"/>
    </source>
</evidence>
<name>A0A2S0NAQ2_9HYPH</name>
<evidence type="ECO:0000256" key="11">
    <source>
        <dbReference type="RuleBase" id="RU000384"/>
    </source>
</evidence>
<keyword evidence="8" id="KW-0460">Magnesium</keyword>
<proteinExistence type="inferred from homology"/>
<dbReference type="AlphaFoldDB" id="A0A2S0NAQ2"/>
<feature type="binding site" evidence="8">
    <location>
        <position position="214"/>
    </location>
    <ligand>
        <name>Mg(2+)</name>
        <dbReference type="ChEBI" id="CHEBI:18420"/>
        <label>1</label>
    </ligand>
</feature>
<keyword evidence="8" id="KW-0479">Metal-binding</keyword>
<dbReference type="Pfam" id="PF03951">
    <property type="entry name" value="Gln-synt_N"/>
    <property type="match status" value="1"/>
</dbReference>
<feature type="binding site" evidence="6">
    <location>
        <position position="340"/>
    </location>
    <ligand>
        <name>L-glutamate</name>
        <dbReference type="ChEBI" id="CHEBI:29985"/>
    </ligand>
</feature>
<feature type="binding site" evidence="8">
    <location>
        <position position="133"/>
    </location>
    <ligand>
        <name>Mg(2+)</name>
        <dbReference type="ChEBI" id="CHEBI:18420"/>
        <label>1</label>
    </ligand>
</feature>
<dbReference type="GO" id="GO:0004356">
    <property type="term" value="F:glutamine synthetase activity"/>
    <property type="evidence" value="ECO:0007669"/>
    <property type="project" value="UniProtKB-EC"/>
</dbReference>
<dbReference type="PANTHER" id="PTHR43407">
    <property type="entry name" value="GLUTAMINE SYNTHETASE"/>
    <property type="match status" value="1"/>
</dbReference>
<evidence type="ECO:0000256" key="1">
    <source>
        <dbReference type="ARBA" id="ARBA00003117"/>
    </source>
</evidence>
<evidence type="ECO:0000313" key="17">
    <source>
        <dbReference type="Proteomes" id="UP000237889"/>
    </source>
</evidence>
<dbReference type="InterPro" id="IPR001637">
    <property type="entry name" value="Gln_synth_I_adenylation_site"/>
</dbReference>
<feature type="binding site" evidence="6">
    <location>
        <position position="360"/>
    </location>
    <ligand>
        <name>L-glutamate</name>
        <dbReference type="ChEBI" id="CHEBI:29985"/>
    </ligand>
</feature>
<evidence type="ECO:0000256" key="2">
    <source>
        <dbReference type="ARBA" id="ARBA00009897"/>
    </source>
</evidence>
<dbReference type="GO" id="GO:0046872">
    <property type="term" value="F:metal ion binding"/>
    <property type="evidence" value="ECO:0007669"/>
    <property type="project" value="UniProtKB-KW"/>
</dbReference>
<evidence type="ECO:0000256" key="6">
    <source>
        <dbReference type="PIRSR" id="PIRSR604809-1"/>
    </source>
</evidence>
<dbReference type="GO" id="GO:0005737">
    <property type="term" value="C:cytoplasm"/>
    <property type="evidence" value="ECO:0007669"/>
    <property type="project" value="UniProtKB-SubCell"/>
</dbReference>
<dbReference type="GO" id="GO:0005524">
    <property type="term" value="F:ATP binding"/>
    <property type="evidence" value="ECO:0007669"/>
    <property type="project" value="UniProtKB-KW"/>
</dbReference>
<keyword evidence="17" id="KW-1185">Reference proteome</keyword>
<dbReference type="InterPro" id="IPR008147">
    <property type="entry name" value="Gln_synt_N"/>
</dbReference>
<dbReference type="InterPro" id="IPR027303">
    <property type="entry name" value="Gln_synth_gly_rich_site"/>
</dbReference>
<dbReference type="InterPro" id="IPR008146">
    <property type="entry name" value="Gln_synth_cat_dom"/>
</dbReference>
<feature type="binding site" evidence="8">
    <location>
        <position position="131"/>
    </location>
    <ligand>
        <name>Mg(2+)</name>
        <dbReference type="ChEBI" id="CHEBI:18420"/>
        <label>1</label>
    </ligand>
</feature>
<feature type="binding site" evidence="6">
    <location>
        <begin position="265"/>
        <end position="266"/>
    </location>
    <ligand>
        <name>L-glutamate</name>
        <dbReference type="ChEBI" id="CHEBI:29985"/>
    </ligand>
</feature>
<dbReference type="NCBIfam" id="TIGR00653">
    <property type="entry name" value="GlnA"/>
    <property type="match status" value="1"/>
</dbReference>
<reference evidence="16 17" key="1">
    <citation type="submission" date="2018-03" db="EMBL/GenBank/DDBJ databases">
        <title>Genome sequencing of Phreatobacter sp.</title>
        <authorList>
            <person name="Kim S.-J."/>
            <person name="Heo J."/>
            <person name="Kwon S.-W."/>
        </authorList>
    </citation>
    <scope>NUCLEOTIDE SEQUENCE [LARGE SCALE GENOMIC DNA]</scope>
    <source>
        <strain evidence="16 17">S-12</strain>
    </source>
</reference>
<keyword evidence="9" id="KW-0597">Phosphoprotein</keyword>
<keyword evidence="5" id="KW-0535">Nitrogen fixation</keyword>
<evidence type="ECO:0000256" key="7">
    <source>
        <dbReference type="PIRSR" id="PIRSR604809-2"/>
    </source>
</evidence>
<keyword evidence="4 13" id="KW-0436">Ligase</keyword>
<feature type="binding site" evidence="8">
    <location>
        <position position="270"/>
    </location>
    <ligand>
        <name>Mg(2+)</name>
        <dbReference type="ChEBI" id="CHEBI:18420"/>
        <label>1</label>
    </ligand>
</feature>
<dbReference type="Gene3D" id="3.10.20.70">
    <property type="entry name" value="Glutamine synthetase, N-terminal domain"/>
    <property type="match status" value="1"/>
</dbReference>
<evidence type="ECO:0000256" key="12">
    <source>
        <dbReference type="RuleBase" id="RU000387"/>
    </source>
</evidence>
<dbReference type="PROSITE" id="PS00182">
    <property type="entry name" value="GLNA_ADENYLATION"/>
    <property type="match status" value="1"/>
</dbReference>
<comment type="similarity">
    <text evidence="2 10 11">Belongs to the glutamine synthetase family.</text>
</comment>
<feature type="binding site" evidence="6">
    <location>
        <position position="322"/>
    </location>
    <ligand>
        <name>L-glutamate</name>
        <dbReference type="ChEBI" id="CHEBI:29985"/>
    </ligand>
</feature>
<dbReference type="GO" id="GO:0019740">
    <property type="term" value="P:nitrogen utilization"/>
    <property type="evidence" value="ECO:0007669"/>
    <property type="project" value="TreeGrafter"/>
</dbReference>
<dbReference type="EC" id="6.3.1.2" evidence="13"/>
<evidence type="ECO:0000256" key="4">
    <source>
        <dbReference type="ARBA" id="ARBA00022598"/>
    </source>
</evidence>
<evidence type="ECO:0000256" key="5">
    <source>
        <dbReference type="ARBA" id="ARBA00023231"/>
    </source>
</evidence>
<dbReference type="InterPro" id="IPR036651">
    <property type="entry name" value="Gln_synt_N_sf"/>
</dbReference>
<protein>
    <recommendedName>
        <fullName evidence="13">Glutamine synthetase</fullName>
        <ecNumber evidence="13">6.3.1.2</ecNumber>
    </recommendedName>
</protein>
<feature type="binding site" evidence="7">
    <location>
        <position position="209"/>
    </location>
    <ligand>
        <name>ATP</name>
        <dbReference type="ChEBI" id="CHEBI:30616"/>
    </ligand>
</feature>
<dbReference type="PROSITE" id="PS51987">
    <property type="entry name" value="GS_CATALYTIC"/>
    <property type="match status" value="1"/>
</dbReference>
<dbReference type="PROSITE" id="PS00181">
    <property type="entry name" value="GLNA_ATP"/>
    <property type="match status" value="1"/>
</dbReference>
<comment type="subcellular location">
    <subcellularLocation>
        <location evidence="12">Cytoplasm</location>
    </subcellularLocation>
</comment>
<accession>A0A2S0NAQ2</accession>
<dbReference type="KEGG" id="phr:C6569_09370"/>
<comment type="catalytic activity">
    <reaction evidence="13">
        <text>L-glutamate + NH4(+) + ATP = L-glutamine + ADP + phosphate + H(+)</text>
        <dbReference type="Rhea" id="RHEA:16169"/>
        <dbReference type="ChEBI" id="CHEBI:15378"/>
        <dbReference type="ChEBI" id="CHEBI:28938"/>
        <dbReference type="ChEBI" id="CHEBI:29985"/>
        <dbReference type="ChEBI" id="CHEBI:30616"/>
        <dbReference type="ChEBI" id="CHEBI:43474"/>
        <dbReference type="ChEBI" id="CHEBI:58359"/>
        <dbReference type="ChEBI" id="CHEBI:456216"/>
        <dbReference type="EC" id="6.3.1.2"/>
    </reaction>
</comment>
<comment type="cofactor">
    <cofactor evidence="8">
        <name>Mg(2+)</name>
        <dbReference type="ChEBI" id="CHEBI:18420"/>
    </cofactor>
    <text evidence="8">Binds 2 Mg(2+) ions per subunit.</text>
</comment>
<dbReference type="PROSITE" id="PS51986">
    <property type="entry name" value="GS_BETA_GRASP"/>
    <property type="match status" value="1"/>
</dbReference>
<comment type="subunit">
    <text evidence="3">Oligomer of 12 subunits arranged in the form of two hexameric ring.</text>
</comment>
<dbReference type="Proteomes" id="UP000237889">
    <property type="component" value="Chromosome"/>
</dbReference>
<keyword evidence="7 13" id="KW-0547">Nucleotide-binding</keyword>
<dbReference type="InterPro" id="IPR027302">
    <property type="entry name" value="Gln_synth_N_conserv_site"/>
</dbReference>
<feature type="binding site" evidence="6">
    <location>
        <position position="328"/>
    </location>
    <ligand>
        <name>L-glutamate</name>
        <dbReference type="ChEBI" id="CHEBI:29985"/>
    </ligand>
</feature>
<dbReference type="OrthoDB" id="9807095at2"/>
<feature type="domain" description="GS catalytic" evidence="15">
    <location>
        <begin position="106"/>
        <end position="469"/>
    </location>
</feature>
<dbReference type="GO" id="GO:0006542">
    <property type="term" value="P:glutamine biosynthetic process"/>
    <property type="evidence" value="ECO:0007669"/>
    <property type="project" value="InterPro"/>
</dbReference>
<dbReference type="Pfam" id="PF00120">
    <property type="entry name" value="Gln-synt_C"/>
    <property type="match status" value="1"/>
</dbReference>
<dbReference type="FunFam" id="3.30.590.10:FF:000001">
    <property type="entry name" value="Glutamine synthetase"/>
    <property type="match status" value="1"/>
</dbReference>
<dbReference type="RefSeq" id="WP_106748591.1">
    <property type="nucleotide sequence ID" value="NZ_CP027668.1"/>
</dbReference>
<feature type="domain" description="GS beta-grasp" evidence="14">
    <location>
        <begin position="14"/>
        <end position="98"/>
    </location>
</feature>
<dbReference type="GO" id="GO:0016020">
    <property type="term" value="C:membrane"/>
    <property type="evidence" value="ECO:0007669"/>
    <property type="project" value="TreeGrafter"/>
</dbReference>
<evidence type="ECO:0000313" key="16">
    <source>
        <dbReference type="EMBL" id="AVO45250.1"/>
    </source>
</evidence>
<evidence type="ECO:0000256" key="8">
    <source>
        <dbReference type="PIRSR" id="PIRSR604809-3"/>
    </source>
</evidence>
<dbReference type="PROSITE" id="PS00180">
    <property type="entry name" value="GLNA_1"/>
    <property type="match status" value="1"/>
</dbReference>
<feature type="binding site" evidence="7">
    <location>
        <position position="340"/>
    </location>
    <ligand>
        <name>ATP</name>
        <dbReference type="ChEBI" id="CHEBI:30616"/>
    </ligand>
</feature>
<dbReference type="PANTHER" id="PTHR43407:SF2">
    <property type="entry name" value="GLUTAMINE SYNTHETASE"/>
    <property type="match status" value="1"/>
</dbReference>
<feature type="binding site" evidence="7">
    <location>
        <begin position="272"/>
        <end position="274"/>
    </location>
    <ligand>
        <name>ATP</name>
        <dbReference type="ChEBI" id="CHEBI:30616"/>
    </ligand>
</feature>
<feature type="binding site" evidence="8">
    <location>
        <position position="358"/>
    </location>
    <ligand>
        <name>Mg(2+)</name>
        <dbReference type="ChEBI" id="CHEBI:18420"/>
        <label>1</label>
    </ligand>
</feature>
<dbReference type="SMART" id="SM01230">
    <property type="entry name" value="Gln-synt_C"/>
    <property type="match status" value="1"/>
</dbReference>
<dbReference type="SUPFAM" id="SSF54368">
    <property type="entry name" value="Glutamine synthetase, N-terminal domain"/>
    <property type="match status" value="1"/>
</dbReference>
<evidence type="ECO:0000256" key="3">
    <source>
        <dbReference type="ARBA" id="ARBA00011258"/>
    </source>
</evidence>
<feature type="binding site" evidence="7">
    <location>
        <position position="353"/>
    </location>
    <ligand>
        <name>ATP</name>
        <dbReference type="ChEBI" id="CHEBI:30616"/>
    </ligand>
</feature>
<feature type="modified residue" description="O-AMP-tyrosine" evidence="9">
    <location>
        <position position="398"/>
    </location>
</feature>
<dbReference type="InterPro" id="IPR014746">
    <property type="entry name" value="Gln_synth/guanido_kin_cat_dom"/>
</dbReference>
<dbReference type="FunFam" id="3.10.20.70:FF:000001">
    <property type="entry name" value="Glutamine synthetase"/>
    <property type="match status" value="1"/>
</dbReference>
<dbReference type="InterPro" id="IPR004809">
    <property type="entry name" value="Gln_synth_I"/>
</dbReference>
<feature type="binding site" evidence="8">
    <location>
        <position position="221"/>
    </location>
    <ligand>
        <name>Mg(2+)</name>
        <dbReference type="ChEBI" id="CHEBI:18420"/>
        <label>1</label>
    </ligand>
</feature>
<comment type="function">
    <text evidence="1">Catalyzes the ATP-dependent biosynthesis of glutamine from glutamate and ammonia.</text>
</comment>
<evidence type="ECO:0000256" key="13">
    <source>
        <dbReference type="RuleBase" id="RU004356"/>
    </source>
</evidence>
<comment type="subunit">
    <text evidence="12">Oligomer of 12 subunits arranged in the form of two hexagons.</text>
</comment>